<proteinExistence type="inferred from homology"/>
<dbReference type="RefSeq" id="WP_185142739.1">
    <property type="nucleotide sequence ID" value="NZ_JACJVP010000019.1"/>
</dbReference>
<reference evidence="4 5" key="1">
    <citation type="submission" date="2020-08" db="EMBL/GenBank/DDBJ databases">
        <title>Cohnella phylogeny.</title>
        <authorList>
            <person name="Dunlap C."/>
        </authorList>
    </citation>
    <scope>NUCLEOTIDE SEQUENCE [LARGE SCALE GENOMIC DNA]</scope>
    <source>
        <strain evidence="4 5">DSM 28246</strain>
    </source>
</reference>
<dbReference type="Proteomes" id="UP000547209">
    <property type="component" value="Unassembled WGS sequence"/>
</dbReference>
<dbReference type="InterPro" id="IPR041916">
    <property type="entry name" value="Anti_sigma_zinc_sf"/>
</dbReference>
<sequence length="202" mass="22409">MKCSDAARLMHEYLDQELPRDQCKLLQLHLRECPQCQARFRSLERTDALAHALPSVSVSGDLTDRIMKSLPKSRKPKVWTGWVQRHPAASAAAFFLIVMLSSFVAMWNQDEQLSVRGDLEHVVIKGNTVIVPAGQKVAGNLTIENGEAQVLGDVEGNLTIIDGHVTLASTAHIAGKVKTVDRALDWVWYKVTSWFDTVAYGS</sequence>
<keyword evidence="5" id="KW-1185">Reference proteome</keyword>
<dbReference type="Pfam" id="PF13490">
    <property type="entry name" value="zf-HC2"/>
    <property type="match status" value="1"/>
</dbReference>
<dbReference type="Pfam" id="PF04519">
    <property type="entry name" value="Bactofilin"/>
    <property type="match status" value="1"/>
</dbReference>
<organism evidence="4 5">
    <name type="scientific">Cohnella nanjingensis</name>
    <dbReference type="NCBI Taxonomy" id="1387779"/>
    <lineage>
        <taxon>Bacteria</taxon>
        <taxon>Bacillati</taxon>
        <taxon>Bacillota</taxon>
        <taxon>Bacilli</taxon>
        <taxon>Bacillales</taxon>
        <taxon>Paenibacillaceae</taxon>
        <taxon>Cohnella</taxon>
    </lineage>
</organism>
<dbReference type="EMBL" id="JACJVP010000019">
    <property type="protein sequence ID" value="MBB6671253.1"/>
    <property type="molecule type" value="Genomic_DNA"/>
</dbReference>
<feature type="domain" description="Putative zinc-finger" evidence="3">
    <location>
        <begin position="3"/>
        <end position="37"/>
    </location>
</feature>
<accession>A0A7X0RPF2</accession>
<evidence type="ECO:0000259" key="3">
    <source>
        <dbReference type="Pfam" id="PF13490"/>
    </source>
</evidence>
<protein>
    <recommendedName>
        <fullName evidence="2">Anti-sigma-W factor RsiW</fullName>
    </recommendedName>
</protein>
<dbReference type="InterPro" id="IPR027383">
    <property type="entry name" value="Znf_put"/>
</dbReference>
<comment type="caution">
    <text evidence="4">The sequence shown here is derived from an EMBL/GenBank/DDBJ whole genome shotgun (WGS) entry which is preliminary data.</text>
</comment>
<evidence type="ECO:0000313" key="4">
    <source>
        <dbReference type="EMBL" id="MBB6671253.1"/>
    </source>
</evidence>
<evidence type="ECO:0000256" key="2">
    <source>
        <dbReference type="ARBA" id="ARBA00024438"/>
    </source>
</evidence>
<dbReference type="AlphaFoldDB" id="A0A7X0RPF2"/>
<dbReference type="Gene3D" id="1.10.10.1320">
    <property type="entry name" value="Anti-sigma factor, zinc-finger domain"/>
    <property type="match status" value="1"/>
</dbReference>
<evidence type="ECO:0000313" key="5">
    <source>
        <dbReference type="Proteomes" id="UP000547209"/>
    </source>
</evidence>
<evidence type="ECO:0000256" key="1">
    <source>
        <dbReference type="ARBA" id="ARBA00024353"/>
    </source>
</evidence>
<name>A0A7X0RPF2_9BACL</name>
<comment type="similarity">
    <text evidence="1">Belongs to the zinc-associated anti-sigma factor (ZAS) superfamily. Anti-sigma-W factor family.</text>
</comment>
<gene>
    <name evidence="4" type="ORF">H7C19_11245</name>
</gene>
<dbReference type="InterPro" id="IPR007607">
    <property type="entry name" value="BacA/B"/>
</dbReference>